<name>A0A255Z289_9PROT</name>
<protein>
    <recommendedName>
        <fullName evidence="3">PAS domain-containing protein</fullName>
    </recommendedName>
</protein>
<accession>A0A255Z289</accession>
<proteinExistence type="predicted"/>
<sequence>MSNALLLTYPGSNETGVGMLLDESAAQIDHAILTADRGMRTLLLFWWHLKRGNPGTALPTRTQMDPCALPRSILPVMFIYERLGDGRLRCRLSGTRLRDLFGQDGTGLCLDQLIIPAAVPGRSALFHQCLDSGLPLFYRGFLGPAGRSWRGFNRLLLPVSVKPGAAATQIMGMVRVFDPPPGAPALDGADSDGLLSARLLDDATCASLAGT</sequence>
<evidence type="ECO:0000313" key="1">
    <source>
        <dbReference type="EMBL" id="OYQ35623.1"/>
    </source>
</evidence>
<dbReference type="Pfam" id="PF07310">
    <property type="entry name" value="PAS_5"/>
    <property type="match status" value="1"/>
</dbReference>
<dbReference type="OrthoDB" id="7362533at2"/>
<comment type="caution">
    <text evidence="1">The sequence shown here is derived from an EMBL/GenBank/DDBJ whole genome shotgun (WGS) entry which is preliminary data.</text>
</comment>
<dbReference type="Proteomes" id="UP000216998">
    <property type="component" value="Unassembled WGS sequence"/>
</dbReference>
<keyword evidence="2" id="KW-1185">Reference proteome</keyword>
<dbReference type="AlphaFoldDB" id="A0A255Z289"/>
<gene>
    <name evidence="1" type="ORF">CHU95_07850</name>
</gene>
<dbReference type="InterPro" id="IPR009922">
    <property type="entry name" value="DUF1457"/>
</dbReference>
<evidence type="ECO:0000313" key="2">
    <source>
        <dbReference type="Proteomes" id="UP000216998"/>
    </source>
</evidence>
<dbReference type="RefSeq" id="WP_133065474.1">
    <property type="nucleotide sequence ID" value="NZ_NOXU01000025.1"/>
</dbReference>
<organism evidence="1 2">
    <name type="scientific">Niveispirillum lacus</name>
    <dbReference type="NCBI Taxonomy" id="1981099"/>
    <lineage>
        <taxon>Bacteria</taxon>
        <taxon>Pseudomonadati</taxon>
        <taxon>Pseudomonadota</taxon>
        <taxon>Alphaproteobacteria</taxon>
        <taxon>Rhodospirillales</taxon>
        <taxon>Azospirillaceae</taxon>
        <taxon>Niveispirillum</taxon>
    </lineage>
</organism>
<evidence type="ECO:0008006" key="3">
    <source>
        <dbReference type="Google" id="ProtNLM"/>
    </source>
</evidence>
<reference evidence="1 2" key="1">
    <citation type="submission" date="2017-07" db="EMBL/GenBank/DDBJ databases">
        <title>Niveispirillum cyanobacteriorum sp. nov., isolated from cyanobacterial aggregates in a eutrophic lake.</title>
        <authorList>
            <person name="Cai H."/>
        </authorList>
    </citation>
    <scope>NUCLEOTIDE SEQUENCE [LARGE SCALE GENOMIC DNA]</scope>
    <source>
        <strain evidence="2">TH1-14</strain>
    </source>
</reference>
<dbReference type="EMBL" id="NOXU01000025">
    <property type="protein sequence ID" value="OYQ35623.1"/>
    <property type="molecule type" value="Genomic_DNA"/>
</dbReference>